<dbReference type="EMBL" id="CP036426">
    <property type="protein sequence ID" value="QDV35928.1"/>
    <property type="molecule type" value="Genomic_DNA"/>
</dbReference>
<proteinExistence type="predicted"/>
<dbReference type="OrthoDB" id="9962501at2"/>
<dbReference type="RefSeq" id="WP_145271861.1">
    <property type="nucleotide sequence ID" value="NZ_CP036426.1"/>
</dbReference>
<gene>
    <name evidence="2" type="ORF">ElP_38370</name>
</gene>
<keyword evidence="3" id="KW-1185">Reference proteome</keyword>
<accession>A0A518H541</accession>
<evidence type="ECO:0000313" key="2">
    <source>
        <dbReference type="EMBL" id="QDV35928.1"/>
    </source>
</evidence>
<dbReference type="Proteomes" id="UP000317835">
    <property type="component" value="Chromosome"/>
</dbReference>
<evidence type="ECO:0000256" key="1">
    <source>
        <dbReference type="SAM" id="Phobius"/>
    </source>
</evidence>
<dbReference type="AlphaFoldDB" id="A0A518H541"/>
<organism evidence="2 3">
    <name type="scientific">Tautonia plasticadhaerens</name>
    <dbReference type="NCBI Taxonomy" id="2527974"/>
    <lineage>
        <taxon>Bacteria</taxon>
        <taxon>Pseudomonadati</taxon>
        <taxon>Planctomycetota</taxon>
        <taxon>Planctomycetia</taxon>
        <taxon>Isosphaerales</taxon>
        <taxon>Isosphaeraceae</taxon>
        <taxon>Tautonia</taxon>
    </lineage>
</organism>
<feature type="transmembrane region" description="Helical" evidence="1">
    <location>
        <begin position="21"/>
        <end position="40"/>
    </location>
</feature>
<sequence>MRRAFLGDRTGRRAGSTYLEVQVAFAVLGVALAGLAPVVVSQLRMTSRVEDLLPAGTVLYFAPMPEPWARKFGTDADLRVVDPGPSAGGPGTTPVNTVEVVLADVGGLDDLASVEVLVEEIP</sequence>
<evidence type="ECO:0000313" key="3">
    <source>
        <dbReference type="Proteomes" id="UP000317835"/>
    </source>
</evidence>
<protein>
    <submittedName>
        <fullName evidence="2">Uncharacterized protein</fullName>
    </submittedName>
</protein>
<dbReference type="KEGG" id="tpla:ElP_38370"/>
<keyword evidence="1" id="KW-0472">Membrane</keyword>
<keyword evidence="1" id="KW-1133">Transmembrane helix</keyword>
<reference evidence="2 3" key="1">
    <citation type="submission" date="2019-02" db="EMBL/GenBank/DDBJ databases">
        <title>Deep-cultivation of Planctomycetes and their phenomic and genomic characterization uncovers novel biology.</title>
        <authorList>
            <person name="Wiegand S."/>
            <person name="Jogler M."/>
            <person name="Boedeker C."/>
            <person name="Pinto D."/>
            <person name="Vollmers J."/>
            <person name="Rivas-Marin E."/>
            <person name="Kohn T."/>
            <person name="Peeters S.H."/>
            <person name="Heuer A."/>
            <person name="Rast P."/>
            <person name="Oberbeckmann S."/>
            <person name="Bunk B."/>
            <person name="Jeske O."/>
            <person name="Meyerdierks A."/>
            <person name="Storesund J.E."/>
            <person name="Kallscheuer N."/>
            <person name="Luecker S."/>
            <person name="Lage O.M."/>
            <person name="Pohl T."/>
            <person name="Merkel B.J."/>
            <person name="Hornburger P."/>
            <person name="Mueller R.-W."/>
            <person name="Bruemmer F."/>
            <person name="Labrenz M."/>
            <person name="Spormann A.M."/>
            <person name="Op den Camp H."/>
            <person name="Overmann J."/>
            <person name="Amann R."/>
            <person name="Jetten M.S.M."/>
            <person name="Mascher T."/>
            <person name="Medema M.H."/>
            <person name="Devos D.P."/>
            <person name="Kaster A.-K."/>
            <person name="Ovreas L."/>
            <person name="Rohde M."/>
            <person name="Galperin M.Y."/>
            <person name="Jogler C."/>
        </authorList>
    </citation>
    <scope>NUCLEOTIDE SEQUENCE [LARGE SCALE GENOMIC DNA]</scope>
    <source>
        <strain evidence="2 3">ElP</strain>
    </source>
</reference>
<keyword evidence="1" id="KW-0812">Transmembrane</keyword>
<name>A0A518H541_9BACT</name>